<name>A0A6J5AEC1_9BURK</name>
<dbReference type="InterPro" id="IPR016084">
    <property type="entry name" value="Haem_Oase-like_multi-hlx"/>
</dbReference>
<dbReference type="Gene3D" id="1.20.910.10">
    <property type="entry name" value="Heme oxygenase-like"/>
    <property type="match status" value="1"/>
</dbReference>
<sequence length="368" mass="41080">MFSVHAESEHAIRSPFRDSSSLPISMHLAEAEDLSSVIRAMLEDSALELHFDVHPQEFAALLQRADEAIEAAFARREDDALADVHATLFALYELHVAPAGSKRCVNQFNPYLTRLRGAIERRWLASEALHTTRLDANVHSAHDLTDAIRAVSAQHRASKHPLFDFLEKDATRAQLSAFFRSDSALNIRFFDLIVLALLGSDPSVRGELSQNFWDEAGKGDPQRSHVTLFRHLLQTVDIPHADDDHASLLGWQGLAGYNLFMMTGLNRSQGLKSLGVMAVTELLDPTQYEKLTRGCRRLGLGGAGELEYYDEHVSIDVVHAEGWLSNVIVPLATKFPSQMDDIYAGAQWRLNTCAAYYDALYERLLALD</sequence>
<evidence type="ECO:0000313" key="3">
    <source>
        <dbReference type="Proteomes" id="UP000494255"/>
    </source>
</evidence>
<evidence type="ECO:0000313" key="2">
    <source>
        <dbReference type="EMBL" id="CAB3643790.1"/>
    </source>
</evidence>
<dbReference type="SUPFAM" id="SSF48613">
    <property type="entry name" value="Heme oxygenase-like"/>
    <property type="match status" value="1"/>
</dbReference>
<evidence type="ECO:0000256" key="1">
    <source>
        <dbReference type="ARBA" id="ARBA00023002"/>
    </source>
</evidence>
<organism evidence="2 3">
    <name type="scientific">Paraburkholderia sediminicola</name>
    <dbReference type="NCBI Taxonomy" id="458836"/>
    <lineage>
        <taxon>Bacteria</taxon>
        <taxon>Pseudomonadati</taxon>
        <taxon>Pseudomonadota</taxon>
        <taxon>Betaproteobacteria</taxon>
        <taxon>Burkholderiales</taxon>
        <taxon>Burkholderiaceae</taxon>
        <taxon>Paraburkholderia</taxon>
    </lineage>
</organism>
<dbReference type="GeneID" id="97039185"/>
<reference evidence="2 3" key="1">
    <citation type="submission" date="2020-04" db="EMBL/GenBank/DDBJ databases">
        <authorList>
            <person name="De Canck E."/>
        </authorList>
    </citation>
    <scope>NUCLEOTIDE SEQUENCE [LARGE SCALE GENOMIC DNA]</scope>
    <source>
        <strain evidence="2 3">LMG 24238</strain>
    </source>
</reference>
<dbReference type="EMBL" id="CADIKC010000001">
    <property type="protein sequence ID" value="CAB3643790.1"/>
    <property type="molecule type" value="Genomic_DNA"/>
</dbReference>
<dbReference type="PANTHER" id="PTHR40279">
    <property type="entry name" value="PQQC-LIKE PROTEIN"/>
    <property type="match status" value="1"/>
</dbReference>
<evidence type="ECO:0008006" key="4">
    <source>
        <dbReference type="Google" id="ProtNLM"/>
    </source>
</evidence>
<dbReference type="GO" id="GO:0016491">
    <property type="term" value="F:oxidoreductase activity"/>
    <property type="evidence" value="ECO:0007669"/>
    <property type="project" value="UniProtKB-KW"/>
</dbReference>
<keyword evidence="3" id="KW-1185">Reference proteome</keyword>
<dbReference type="Proteomes" id="UP000494255">
    <property type="component" value="Unassembled WGS sequence"/>
</dbReference>
<dbReference type="Pfam" id="PF14518">
    <property type="entry name" value="Haem_oxygenas_2"/>
    <property type="match status" value="1"/>
</dbReference>
<dbReference type="SMART" id="SM01236">
    <property type="entry name" value="Haem_oxygenase_2"/>
    <property type="match status" value="1"/>
</dbReference>
<dbReference type="PANTHER" id="PTHR40279:SF3">
    <property type="entry name" value="4-AMINOBENZOATE SYNTHASE"/>
    <property type="match status" value="1"/>
</dbReference>
<dbReference type="AlphaFoldDB" id="A0A6J5AEC1"/>
<dbReference type="InterPro" id="IPR039068">
    <property type="entry name" value="PqqC-like"/>
</dbReference>
<accession>A0A6J5AEC1</accession>
<proteinExistence type="predicted"/>
<gene>
    <name evidence="2" type="ORF">LMG24238_00522</name>
</gene>
<keyword evidence="1" id="KW-0560">Oxidoreductase</keyword>
<protein>
    <recommendedName>
        <fullName evidence="4">Heme oxygenase-like protein</fullName>
    </recommendedName>
</protein>
<dbReference type="RefSeq" id="WP_175048906.1">
    <property type="nucleotide sequence ID" value="NZ_CADIKC010000001.1"/>
</dbReference>